<dbReference type="InterPro" id="IPR036291">
    <property type="entry name" value="NAD(P)-bd_dom_sf"/>
</dbReference>
<dbReference type="Pfam" id="PF00725">
    <property type="entry name" value="3HCDH"/>
    <property type="match status" value="1"/>
</dbReference>
<reference evidence="9" key="2">
    <citation type="submission" date="2019-09" db="UniProtKB">
        <authorList>
            <consortium name="WormBaseParasite"/>
        </authorList>
    </citation>
    <scope>IDENTIFICATION</scope>
</reference>
<evidence type="ECO:0000256" key="2">
    <source>
        <dbReference type="ARBA" id="ARBA00023235"/>
    </source>
</evidence>
<evidence type="ECO:0000313" key="7">
    <source>
        <dbReference type="EMBL" id="VDO92386.1"/>
    </source>
</evidence>
<protein>
    <submittedName>
        <fullName evidence="9">3HCDH domain-containing protein</fullName>
    </submittedName>
</protein>
<evidence type="ECO:0000259" key="6">
    <source>
        <dbReference type="Pfam" id="PF02737"/>
    </source>
</evidence>
<reference evidence="7 8" key="1">
    <citation type="submission" date="2018-11" db="EMBL/GenBank/DDBJ databases">
        <authorList>
            <consortium name="Pathogen Informatics"/>
        </authorList>
    </citation>
    <scope>NUCLEOTIDE SEQUENCE [LARGE SCALE GENOMIC DNA]</scope>
</reference>
<accession>A0A3P7YUS4</accession>
<feature type="domain" description="3-hydroxyacyl-CoA dehydrogenase NAD binding" evidence="6">
    <location>
        <begin position="5"/>
        <end position="103"/>
    </location>
</feature>
<keyword evidence="4" id="KW-0511">Multifunctional enzyme</keyword>
<evidence type="ECO:0000256" key="3">
    <source>
        <dbReference type="ARBA" id="ARBA00023239"/>
    </source>
</evidence>
<dbReference type="GO" id="GO:0016853">
    <property type="term" value="F:isomerase activity"/>
    <property type="evidence" value="ECO:0007669"/>
    <property type="project" value="UniProtKB-KW"/>
</dbReference>
<dbReference type="GO" id="GO:0016829">
    <property type="term" value="F:lyase activity"/>
    <property type="evidence" value="ECO:0007669"/>
    <property type="project" value="UniProtKB-KW"/>
</dbReference>
<dbReference type="PANTHER" id="PTHR23309:SF49">
    <property type="entry name" value="PEROXISOMAL BIFUNCTIONAL ENZYME"/>
    <property type="match status" value="1"/>
</dbReference>
<gene>
    <name evidence="7" type="ORF">HPBE_LOCUS12491</name>
</gene>
<dbReference type="SUPFAM" id="SSF48179">
    <property type="entry name" value="6-phosphogluconate dehydrogenase C-terminal domain-like"/>
    <property type="match status" value="1"/>
</dbReference>
<sequence length="307" mass="34620">MRCFQVIEAVFEKMALKIELLAKLYKICPPSAIFGTNTSSLNIDEMSSVLKDPSRLVGIHFFNPAHIIRMVEVVRGNHTAGKAVATAFAVCSRMKKVPVLVGNCPSFVFNRLLGVYLNQAQKLLYQYGIFPKDVDALILSFGFLMGPLTMADMNGLDVLALLKAEHNYPLTPTEKELLDRNWLGRKTGKGFYSYDPVTQKKSNDPAVEAIVRELSADANFNIQLLCDEDVVEFLLFPMVNEGFLCVEEGMVEDESLIDNAVLNSFCCRPWKDRRTAIKNLKYVLEPHDRSYQLSKTLADLMKERSHI</sequence>
<keyword evidence="2" id="KW-0413">Isomerase</keyword>
<keyword evidence="1" id="KW-0560">Oxidoreductase</keyword>
<dbReference type="GO" id="GO:0006635">
    <property type="term" value="P:fatty acid beta-oxidation"/>
    <property type="evidence" value="ECO:0007669"/>
    <property type="project" value="TreeGrafter"/>
</dbReference>
<dbReference type="InterPro" id="IPR006176">
    <property type="entry name" value="3-OHacyl-CoA_DH_NAD-bd"/>
</dbReference>
<name>A0A3P7YUS4_HELPZ</name>
<keyword evidence="3" id="KW-0456">Lyase</keyword>
<dbReference type="GO" id="GO:0070403">
    <property type="term" value="F:NAD+ binding"/>
    <property type="evidence" value="ECO:0007669"/>
    <property type="project" value="InterPro"/>
</dbReference>
<dbReference type="WBParaSite" id="HPBE_0001249001-mRNA-1">
    <property type="protein sequence ID" value="HPBE_0001249001-mRNA-1"/>
    <property type="gene ID" value="HPBE_0001249001"/>
</dbReference>
<feature type="domain" description="3-hydroxyacyl-CoA dehydrogenase C-terminal" evidence="5">
    <location>
        <begin position="107"/>
        <end position="194"/>
    </location>
</feature>
<dbReference type="InterPro" id="IPR006108">
    <property type="entry name" value="3HC_DH_C"/>
</dbReference>
<dbReference type="Gene3D" id="1.10.1040.50">
    <property type="match status" value="1"/>
</dbReference>
<dbReference type="Pfam" id="PF02737">
    <property type="entry name" value="3HCDH_N"/>
    <property type="match status" value="1"/>
</dbReference>
<evidence type="ECO:0000313" key="9">
    <source>
        <dbReference type="WBParaSite" id="HPBE_0001249001-mRNA-1"/>
    </source>
</evidence>
<evidence type="ECO:0000256" key="1">
    <source>
        <dbReference type="ARBA" id="ARBA00023002"/>
    </source>
</evidence>
<dbReference type="AlphaFoldDB" id="A0A3P7YUS4"/>
<dbReference type="PANTHER" id="PTHR23309">
    <property type="entry name" value="3-HYDROXYACYL-COA DEHYROGENASE"/>
    <property type="match status" value="1"/>
</dbReference>
<dbReference type="GO" id="GO:0003857">
    <property type="term" value="F:(3S)-3-hydroxyacyl-CoA dehydrogenase (NAD+) activity"/>
    <property type="evidence" value="ECO:0007669"/>
    <property type="project" value="TreeGrafter"/>
</dbReference>
<dbReference type="OrthoDB" id="2018133at2759"/>
<dbReference type="GO" id="GO:0005777">
    <property type="term" value="C:peroxisome"/>
    <property type="evidence" value="ECO:0007669"/>
    <property type="project" value="TreeGrafter"/>
</dbReference>
<dbReference type="SUPFAM" id="SSF51735">
    <property type="entry name" value="NAD(P)-binding Rossmann-fold domains"/>
    <property type="match status" value="1"/>
</dbReference>
<organism evidence="7">
    <name type="scientific">Heligmosomoides polygyrus</name>
    <name type="common">Parasitic roundworm</name>
    <dbReference type="NCBI Taxonomy" id="6339"/>
    <lineage>
        <taxon>Eukaryota</taxon>
        <taxon>Metazoa</taxon>
        <taxon>Ecdysozoa</taxon>
        <taxon>Nematoda</taxon>
        <taxon>Chromadorea</taxon>
        <taxon>Rhabditida</taxon>
        <taxon>Rhabditina</taxon>
        <taxon>Rhabditomorpha</taxon>
        <taxon>Strongyloidea</taxon>
        <taxon>Heligmosomidae</taxon>
        <taxon>Heligmosomoides</taxon>
    </lineage>
</organism>
<evidence type="ECO:0000256" key="4">
    <source>
        <dbReference type="ARBA" id="ARBA00023268"/>
    </source>
</evidence>
<evidence type="ECO:0000259" key="5">
    <source>
        <dbReference type="Pfam" id="PF00725"/>
    </source>
</evidence>
<proteinExistence type="predicted"/>
<keyword evidence="8" id="KW-1185">Reference proteome</keyword>
<dbReference type="InterPro" id="IPR008927">
    <property type="entry name" value="6-PGluconate_DH-like_C_sf"/>
</dbReference>
<dbReference type="EMBL" id="UZAH01027518">
    <property type="protein sequence ID" value="VDO92386.1"/>
    <property type="molecule type" value="Genomic_DNA"/>
</dbReference>
<dbReference type="Proteomes" id="UP000050761">
    <property type="component" value="Unassembled WGS sequence"/>
</dbReference>
<evidence type="ECO:0000313" key="8">
    <source>
        <dbReference type="Proteomes" id="UP000050761"/>
    </source>
</evidence>
<dbReference type="Gene3D" id="3.40.50.720">
    <property type="entry name" value="NAD(P)-binding Rossmann-like Domain"/>
    <property type="match status" value="1"/>
</dbReference>